<dbReference type="Proteomes" id="UP001062846">
    <property type="component" value="Chromosome 4"/>
</dbReference>
<organism evidence="1 2">
    <name type="scientific">Rhododendron molle</name>
    <name type="common">Chinese azalea</name>
    <name type="synonym">Azalea mollis</name>
    <dbReference type="NCBI Taxonomy" id="49168"/>
    <lineage>
        <taxon>Eukaryota</taxon>
        <taxon>Viridiplantae</taxon>
        <taxon>Streptophyta</taxon>
        <taxon>Embryophyta</taxon>
        <taxon>Tracheophyta</taxon>
        <taxon>Spermatophyta</taxon>
        <taxon>Magnoliopsida</taxon>
        <taxon>eudicotyledons</taxon>
        <taxon>Gunneridae</taxon>
        <taxon>Pentapetalae</taxon>
        <taxon>asterids</taxon>
        <taxon>Ericales</taxon>
        <taxon>Ericaceae</taxon>
        <taxon>Ericoideae</taxon>
        <taxon>Rhodoreae</taxon>
        <taxon>Rhododendron</taxon>
    </lineage>
</organism>
<protein>
    <submittedName>
        <fullName evidence="1">Uncharacterized protein</fullName>
    </submittedName>
</protein>
<keyword evidence="2" id="KW-1185">Reference proteome</keyword>
<sequence>MSVQEAPITPSLERISINHITGRIVRERSYSSSSSSSLKFFIGVDEDNATSNNWDQYASSHSASPTSNWEVEPVNPPTDKVLVVMDYHLFELSFIITVP</sequence>
<gene>
    <name evidence="1" type="ORF">RHMOL_Rhmol04G0173200</name>
</gene>
<proteinExistence type="predicted"/>
<name>A0ACC0P1F5_RHOML</name>
<evidence type="ECO:0000313" key="2">
    <source>
        <dbReference type="Proteomes" id="UP001062846"/>
    </source>
</evidence>
<reference evidence="1" key="1">
    <citation type="submission" date="2022-02" db="EMBL/GenBank/DDBJ databases">
        <title>Plant Genome Project.</title>
        <authorList>
            <person name="Zhang R.-G."/>
        </authorList>
    </citation>
    <scope>NUCLEOTIDE SEQUENCE</scope>
    <source>
        <strain evidence="1">AT1</strain>
    </source>
</reference>
<dbReference type="EMBL" id="CM046391">
    <property type="protein sequence ID" value="KAI8559430.1"/>
    <property type="molecule type" value="Genomic_DNA"/>
</dbReference>
<evidence type="ECO:0000313" key="1">
    <source>
        <dbReference type="EMBL" id="KAI8559430.1"/>
    </source>
</evidence>
<accession>A0ACC0P1F5</accession>
<comment type="caution">
    <text evidence="1">The sequence shown here is derived from an EMBL/GenBank/DDBJ whole genome shotgun (WGS) entry which is preliminary data.</text>
</comment>